<evidence type="ECO:0000259" key="8">
    <source>
        <dbReference type="PROSITE" id="PS51156"/>
    </source>
</evidence>
<comment type="subcellular location">
    <subcellularLocation>
        <location evidence="1">Nucleus</location>
    </subcellularLocation>
</comment>
<dbReference type="InterPro" id="IPR000949">
    <property type="entry name" value="ELM2_dom"/>
</dbReference>
<evidence type="ECO:0000256" key="4">
    <source>
        <dbReference type="ARBA" id="ARBA00022833"/>
    </source>
</evidence>
<keyword evidence="11" id="KW-1185">Reference proteome</keyword>
<dbReference type="GO" id="GO:0000122">
    <property type="term" value="P:negative regulation of transcription by RNA polymerase II"/>
    <property type="evidence" value="ECO:0007669"/>
    <property type="project" value="TreeGrafter"/>
</dbReference>
<feature type="compositionally biased region" description="Basic and acidic residues" evidence="7">
    <location>
        <begin position="202"/>
        <end position="224"/>
    </location>
</feature>
<evidence type="ECO:0000313" key="11">
    <source>
        <dbReference type="Proteomes" id="UP000886998"/>
    </source>
</evidence>
<protein>
    <submittedName>
        <fullName evidence="10">Metastasis-associated protein MTA1</fullName>
    </submittedName>
</protein>
<evidence type="ECO:0000259" key="9">
    <source>
        <dbReference type="PROSITE" id="PS51293"/>
    </source>
</evidence>
<evidence type="ECO:0000256" key="3">
    <source>
        <dbReference type="ARBA" id="ARBA00022771"/>
    </source>
</evidence>
<evidence type="ECO:0000256" key="6">
    <source>
        <dbReference type="ARBA" id="ARBA00023242"/>
    </source>
</evidence>
<dbReference type="OrthoDB" id="6421374at2759"/>
<dbReference type="InterPro" id="IPR001005">
    <property type="entry name" value="SANT/Myb"/>
</dbReference>
<keyword evidence="4" id="KW-0862">Zinc</keyword>
<dbReference type="InterPro" id="IPR009057">
    <property type="entry name" value="Homeodomain-like_sf"/>
</dbReference>
<keyword evidence="5" id="KW-0238">DNA-binding</keyword>
<dbReference type="PANTHER" id="PTHR10865">
    <property type="entry name" value="METASTASIS-ASSOCIATED PROTEIN AND MESODERM INDUCTION EARLY RESPONSE PROTEIN"/>
    <property type="match status" value="1"/>
</dbReference>
<dbReference type="EMBL" id="BMAV01001238">
    <property type="protein sequence ID" value="GFY39149.1"/>
    <property type="molecule type" value="Genomic_DNA"/>
</dbReference>
<feature type="compositionally biased region" description="Basic and acidic residues" evidence="7">
    <location>
        <begin position="43"/>
        <end position="55"/>
    </location>
</feature>
<evidence type="ECO:0000313" key="10">
    <source>
        <dbReference type="EMBL" id="GFY39149.1"/>
    </source>
</evidence>
<dbReference type="SMART" id="SM00717">
    <property type="entry name" value="SANT"/>
    <property type="match status" value="1"/>
</dbReference>
<feature type="region of interest" description="Disordered" evidence="7">
    <location>
        <begin position="193"/>
        <end position="242"/>
    </location>
</feature>
<dbReference type="GO" id="GO:0003714">
    <property type="term" value="F:transcription corepressor activity"/>
    <property type="evidence" value="ECO:0007669"/>
    <property type="project" value="TreeGrafter"/>
</dbReference>
<feature type="compositionally biased region" description="Low complexity" evidence="7">
    <location>
        <begin position="127"/>
        <end position="144"/>
    </location>
</feature>
<feature type="region of interest" description="Disordered" evidence="7">
    <location>
        <begin position="114"/>
        <end position="144"/>
    </location>
</feature>
<evidence type="ECO:0000256" key="5">
    <source>
        <dbReference type="ARBA" id="ARBA00023125"/>
    </source>
</evidence>
<dbReference type="GO" id="GO:0042826">
    <property type="term" value="F:histone deacetylase binding"/>
    <property type="evidence" value="ECO:0007669"/>
    <property type="project" value="TreeGrafter"/>
</dbReference>
<feature type="region of interest" description="Disordered" evidence="7">
    <location>
        <begin position="29"/>
        <end position="55"/>
    </location>
</feature>
<reference evidence="10" key="1">
    <citation type="submission" date="2020-08" db="EMBL/GenBank/DDBJ databases">
        <title>Multicomponent nature underlies the extraordinary mechanical properties of spider dragline silk.</title>
        <authorList>
            <person name="Kono N."/>
            <person name="Nakamura H."/>
            <person name="Mori M."/>
            <person name="Yoshida Y."/>
            <person name="Ohtoshi R."/>
            <person name="Malay A.D."/>
            <person name="Moran D.A.P."/>
            <person name="Tomita M."/>
            <person name="Numata K."/>
            <person name="Arakawa K."/>
        </authorList>
    </citation>
    <scope>NUCLEOTIDE SEQUENCE</scope>
</reference>
<proteinExistence type="predicted"/>
<dbReference type="PROSITE" id="PS51293">
    <property type="entry name" value="SANT"/>
    <property type="match status" value="1"/>
</dbReference>
<keyword evidence="2" id="KW-0479">Metal-binding</keyword>
<dbReference type="GO" id="GO:0016581">
    <property type="term" value="C:NuRD complex"/>
    <property type="evidence" value="ECO:0007669"/>
    <property type="project" value="TreeGrafter"/>
</dbReference>
<sequence length="813" mass="90064">MDKCSTDAEFDSYWDYEAKNKNRNRIRVGRQYQATIPPLLKPGQKDGRKSEELETLKWKPDQLSDQALEEYLSMAKGIGLFSKSLDSPKPSEKSDNSLQSAIKGLSEFVTSHHPCHHDDGCKVARPSSSGESSSKSTATSDWSPSEAQLFAQALEACGKNFGAIKKEYLPWKPIKSIIEYYYEGKNEKLEASSEAETSGEISPKKELESPASYKEEKDFIKEEVLPDEAVPEGSIPEDPPKDAINFLENTRVTDPCRATPAELKMSVNENDIVTASSTVASLKFFLGGRLVLKLNAQQDSGSGTKCQWVQSNDLPKHSNNIKKDRQKKKCIQDESFVINPDVHKLKKKTEELSSAPSELSDCDPSAVKKAKLKSEYDFPLCSSSWTPPVADGQESIEVDDASSKTSEGYISPVLSNSRFSKADAKLDCVSNFNSVGDPKCDSDMCWVKSEMKGCNISSDHCNDSASKNMCMLGGKNSPNHMSDVSPYKQEVLNHKSALSHKTCVKSLCYQPHTSHSNRSLSKQWSKRSNMTYPMRTSPCSLSPISVVDLKSPSKETPLDLSSKLDNVLNDIDHHNSQSAHKTKVQVDNAEKIMPSESESRPASSEFSPQSSNHGSLAQSIDSPYKDAINSHKCSEDTASDHQQCEKCLRQEDSDFSSGKDSENSCQLPYTYCNLPYQCALPKCTKDCLLEEHLCNKSDAEKSQAGSPGYIINDVDENFCKKNPAWCSRSGASYYPYYSQCYPYYLSYGVAPSHVSEPTIAEVPLDLSSTNDKVKENSSETEKLSEEVSVINSDDTDAVERGMLYQLLKNKTSK</sequence>
<dbReference type="Pfam" id="PF00249">
    <property type="entry name" value="Myb_DNA-binding"/>
    <property type="match status" value="1"/>
</dbReference>
<feature type="compositionally biased region" description="Polar residues" evidence="7">
    <location>
        <begin position="609"/>
        <end position="620"/>
    </location>
</feature>
<dbReference type="PANTHER" id="PTHR10865:SF29">
    <property type="entry name" value="METASTASIS ASSOCIATED 1-LIKE, ISOFORM D"/>
    <property type="match status" value="1"/>
</dbReference>
<dbReference type="Gene3D" id="1.10.10.60">
    <property type="entry name" value="Homeodomain-like"/>
    <property type="match status" value="1"/>
</dbReference>
<dbReference type="GO" id="GO:0008270">
    <property type="term" value="F:zinc ion binding"/>
    <property type="evidence" value="ECO:0007669"/>
    <property type="project" value="UniProtKB-KW"/>
</dbReference>
<dbReference type="SUPFAM" id="SSF46689">
    <property type="entry name" value="Homeodomain-like"/>
    <property type="match status" value="1"/>
</dbReference>
<dbReference type="GO" id="GO:0003677">
    <property type="term" value="F:DNA binding"/>
    <property type="evidence" value="ECO:0007669"/>
    <property type="project" value="UniProtKB-KW"/>
</dbReference>
<dbReference type="InterPro" id="IPR017884">
    <property type="entry name" value="SANT_dom"/>
</dbReference>
<organism evidence="10 11">
    <name type="scientific">Trichonephila inaurata madagascariensis</name>
    <dbReference type="NCBI Taxonomy" id="2747483"/>
    <lineage>
        <taxon>Eukaryota</taxon>
        <taxon>Metazoa</taxon>
        <taxon>Ecdysozoa</taxon>
        <taxon>Arthropoda</taxon>
        <taxon>Chelicerata</taxon>
        <taxon>Arachnida</taxon>
        <taxon>Araneae</taxon>
        <taxon>Araneomorphae</taxon>
        <taxon>Entelegynae</taxon>
        <taxon>Araneoidea</taxon>
        <taxon>Nephilidae</taxon>
        <taxon>Trichonephila</taxon>
        <taxon>Trichonephila inaurata</taxon>
    </lineage>
</organism>
<feature type="compositionally biased region" description="Low complexity" evidence="7">
    <location>
        <begin position="594"/>
        <end position="608"/>
    </location>
</feature>
<feature type="region of interest" description="Disordered" evidence="7">
    <location>
        <begin position="593"/>
        <end position="620"/>
    </location>
</feature>
<dbReference type="Pfam" id="PF01448">
    <property type="entry name" value="ELM2"/>
    <property type="match status" value="1"/>
</dbReference>
<evidence type="ECO:0000256" key="1">
    <source>
        <dbReference type="ARBA" id="ARBA00004123"/>
    </source>
</evidence>
<evidence type="ECO:0000256" key="7">
    <source>
        <dbReference type="SAM" id="MobiDB-lite"/>
    </source>
</evidence>
<keyword evidence="3" id="KW-0863">Zinc-finger</keyword>
<comment type="caution">
    <text evidence="10">The sequence shown here is derived from an EMBL/GenBank/DDBJ whole genome shotgun (WGS) entry which is preliminary data.</text>
</comment>
<evidence type="ECO:0000256" key="2">
    <source>
        <dbReference type="ARBA" id="ARBA00022723"/>
    </source>
</evidence>
<dbReference type="Gene3D" id="4.10.1240.50">
    <property type="match status" value="1"/>
</dbReference>
<dbReference type="FunFam" id="1.10.10.60:FF:000012">
    <property type="entry name" value="Metastasis-associated 1 family, member 3"/>
    <property type="match status" value="1"/>
</dbReference>
<dbReference type="Proteomes" id="UP000886998">
    <property type="component" value="Unassembled WGS sequence"/>
</dbReference>
<keyword evidence="6" id="KW-0539">Nucleus</keyword>
<gene>
    <name evidence="10" type="primary">MTA1</name>
    <name evidence="10" type="ORF">TNIN_131101</name>
</gene>
<dbReference type="GO" id="GO:0003713">
    <property type="term" value="F:transcription coactivator activity"/>
    <property type="evidence" value="ECO:0007669"/>
    <property type="project" value="TreeGrafter"/>
</dbReference>
<dbReference type="InterPro" id="IPR040138">
    <property type="entry name" value="MIER/MTA"/>
</dbReference>
<dbReference type="AlphaFoldDB" id="A0A8X6WRP2"/>
<accession>A0A8X6WRP2</accession>
<feature type="domain" description="SANT" evidence="9">
    <location>
        <begin position="137"/>
        <end position="189"/>
    </location>
</feature>
<dbReference type="PROSITE" id="PS51156">
    <property type="entry name" value="ELM2"/>
    <property type="match status" value="1"/>
</dbReference>
<feature type="domain" description="ELM2" evidence="8">
    <location>
        <begin position="24"/>
        <end position="116"/>
    </location>
</feature>
<dbReference type="SMART" id="SM01189">
    <property type="entry name" value="ELM2"/>
    <property type="match status" value="1"/>
</dbReference>
<name>A0A8X6WRP2_9ARAC</name>